<dbReference type="VEuPathDB" id="VectorBase:GAUT039406"/>
<feature type="transmembrane region" description="Helical" evidence="6">
    <location>
        <begin position="185"/>
        <end position="208"/>
    </location>
</feature>
<dbReference type="PANTHER" id="PTHR21600:SF44">
    <property type="entry name" value="RIBOSOMAL LARGE SUBUNIT PSEUDOURIDINE SYNTHASE D"/>
    <property type="match status" value="1"/>
</dbReference>
<dbReference type="Gene3D" id="3.10.290.10">
    <property type="entry name" value="RNA-binding S4 domain"/>
    <property type="match status" value="1"/>
</dbReference>
<evidence type="ECO:0000256" key="2">
    <source>
        <dbReference type="ARBA" id="ARBA00023235"/>
    </source>
</evidence>
<organism evidence="8 9">
    <name type="scientific">Glossina austeni</name>
    <name type="common">Savannah tsetse fly</name>
    <dbReference type="NCBI Taxonomy" id="7395"/>
    <lineage>
        <taxon>Eukaryota</taxon>
        <taxon>Metazoa</taxon>
        <taxon>Ecdysozoa</taxon>
        <taxon>Arthropoda</taxon>
        <taxon>Hexapoda</taxon>
        <taxon>Insecta</taxon>
        <taxon>Pterygota</taxon>
        <taxon>Neoptera</taxon>
        <taxon>Endopterygota</taxon>
        <taxon>Diptera</taxon>
        <taxon>Brachycera</taxon>
        <taxon>Muscomorpha</taxon>
        <taxon>Hippoboscoidea</taxon>
        <taxon>Glossinidae</taxon>
        <taxon>Glossina</taxon>
    </lineage>
</organism>
<dbReference type="AlphaFoldDB" id="A0A1A9VJI3"/>
<accession>A0A1A9VJI3</accession>
<dbReference type="GO" id="GO:0009982">
    <property type="term" value="F:pseudouridine synthase activity"/>
    <property type="evidence" value="ECO:0007669"/>
    <property type="project" value="InterPro"/>
</dbReference>
<dbReference type="NCBIfam" id="TIGR00005">
    <property type="entry name" value="rluA_subfam"/>
    <property type="match status" value="1"/>
</dbReference>
<dbReference type="Gene3D" id="3.30.2350.10">
    <property type="entry name" value="Pseudouridine synthase"/>
    <property type="match status" value="1"/>
</dbReference>
<reference evidence="8" key="1">
    <citation type="submission" date="2020-05" db="UniProtKB">
        <authorList>
            <consortium name="EnsemblMetazoa"/>
        </authorList>
    </citation>
    <scope>IDENTIFICATION</scope>
    <source>
        <strain evidence="8">TTRI</strain>
    </source>
</reference>
<dbReference type="CDD" id="cd02869">
    <property type="entry name" value="PseudoU_synth_RluA_like"/>
    <property type="match status" value="1"/>
</dbReference>
<feature type="active site" evidence="3">
    <location>
        <position position="699"/>
    </location>
</feature>
<dbReference type="InterPro" id="IPR006145">
    <property type="entry name" value="PsdUridine_synth_RsuA/RluA"/>
</dbReference>
<keyword evidence="2" id="KW-0413">Isomerase</keyword>
<dbReference type="PROSITE" id="PS50889">
    <property type="entry name" value="S4"/>
    <property type="match status" value="1"/>
</dbReference>
<dbReference type="SUPFAM" id="SSF55174">
    <property type="entry name" value="Alpha-L RNA-binding motif"/>
    <property type="match status" value="1"/>
</dbReference>
<proteinExistence type="inferred from homology"/>
<dbReference type="InterPro" id="IPR006225">
    <property type="entry name" value="PsdUridine_synth_RluC/D"/>
</dbReference>
<evidence type="ECO:0000256" key="5">
    <source>
        <dbReference type="SAM" id="MobiDB-lite"/>
    </source>
</evidence>
<sequence>MVTDTKDPFKDYFDFLGFRKLSDQPSRILSSIRKYSGTISIASTIATLIAFTAFSIQPVTVSIAGFTFTPAPLAFIPLAVLLFTAVINFINTQKIKENEIDKKVGNYQVDEQYSQIVQEAEKIEIVTNLDRKRKKLSIVLPISKTQREILEDIKAENRNRIFLFTGSYVFGAIIVVSAISQSINVSITLISLLVVILVCIISTLSNLISNSVDHENHTIRNHSTLGLLLPYWSGKGMVVSVIENKLGKKENELISLMKELLSPFCDSFGSNLKKACDLLDNSLLKPANINIKETLGSIGKNLKALLDKLEKDIKKNVDEVKTTASKEITDCLKDISKSVDVLCKEVSVDVKGKLSEVDVKKVMDTINAIKNAVETIDDRVARLKPGQYTGLAGATFHNERLPNAHNNPDPQQNGQGSSSQPNTDRSANKDMQTSTNESADKEIQAQLLEEHNQPNDPDNEDNTDQLVDEEKELQELAVLEKQDRIRQQKKDLFERKRTDEWKEKINGKASDFLYYLLESIKLEEKGDKGEKIGEATLRNFDNKIIIHWKDGSKTTCHIKKQGDLPSTKVDFVNQNIQAAWEMARDTYIAEKCNISRSKAQRLIQDEQVTLLGIPITDNNHIVKTGKKYMVHLTCENESTSIEPNHDIKLDIIYEDEAIIVLSKQSGLTVHPGAGTNNDTLLNAVIAHLDVRPGIVHRLDKDTSGLMVIAKNEEAHSFLSELLSNRKVKREYLAVVWGTLSTQQGTIKTNIAPKRGNKEMMCVTKITGKLAITHYSVEKVIGQASLVKCTLETGRTHQIRVHMSHIGHSIVGDQVYGKNSSKSAKYAKNSDFICNFNRQALHAYKLGLHHPKSKEYMEFVSDLPQDIKTLIGEFENISKKGLPNF</sequence>
<evidence type="ECO:0000256" key="6">
    <source>
        <dbReference type="SAM" id="Phobius"/>
    </source>
</evidence>
<keyword evidence="6" id="KW-0472">Membrane</keyword>
<dbReference type="Pfam" id="PF00849">
    <property type="entry name" value="PseudoU_synth_2"/>
    <property type="match status" value="1"/>
</dbReference>
<feature type="transmembrane region" description="Helical" evidence="6">
    <location>
        <begin position="68"/>
        <end position="90"/>
    </location>
</feature>
<protein>
    <recommendedName>
        <fullName evidence="7">Pseudouridine synthase RsuA/RluA-like domain-containing protein</fullName>
    </recommendedName>
</protein>
<dbReference type="SUPFAM" id="SSF55120">
    <property type="entry name" value="Pseudouridine synthase"/>
    <property type="match status" value="1"/>
</dbReference>
<feature type="compositionally biased region" description="Low complexity" evidence="5">
    <location>
        <begin position="410"/>
        <end position="422"/>
    </location>
</feature>
<feature type="compositionally biased region" description="Polar residues" evidence="5">
    <location>
        <begin position="423"/>
        <end position="437"/>
    </location>
</feature>
<dbReference type="PANTHER" id="PTHR21600">
    <property type="entry name" value="MITOCHONDRIAL RNA PSEUDOURIDINE SYNTHASE"/>
    <property type="match status" value="1"/>
</dbReference>
<keyword evidence="4" id="KW-0694">RNA-binding</keyword>
<feature type="transmembrane region" description="Helical" evidence="6">
    <location>
        <begin position="35"/>
        <end position="56"/>
    </location>
</feature>
<feature type="region of interest" description="Disordered" evidence="5">
    <location>
        <begin position="398"/>
        <end position="440"/>
    </location>
</feature>
<dbReference type="InterPro" id="IPR006224">
    <property type="entry name" value="PsdUridine_synth_RluA-like_CS"/>
</dbReference>
<feature type="transmembrane region" description="Helical" evidence="6">
    <location>
        <begin position="161"/>
        <end position="179"/>
    </location>
</feature>
<evidence type="ECO:0000256" key="3">
    <source>
        <dbReference type="PIRSR" id="PIRSR606225-1"/>
    </source>
</evidence>
<feature type="domain" description="Pseudouridine synthase RsuA/RluA-like" evidence="7">
    <location>
        <begin position="658"/>
        <end position="804"/>
    </location>
</feature>
<evidence type="ECO:0000313" key="8">
    <source>
        <dbReference type="EnsemblMetazoa" id="GAUT039406-PA"/>
    </source>
</evidence>
<dbReference type="InterPro" id="IPR036986">
    <property type="entry name" value="S4_RNA-bd_sf"/>
</dbReference>
<dbReference type="GO" id="GO:0000455">
    <property type="term" value="P:enzyme-directed rRNA pseudouridine synthesis"/>
    <property type="evidence" value="ECO:0007669"/>
    <property type="project" value="TreeGrafter"/>
</dbReference>
<evidence type="ECO:0000256" key="1">
    <source>
        <dbReference type="ARBA" id="ARBA00010876"/>
    </source>
</evidence>
<dbReference type="InterPro" id="IPR020103">
    <property type="entry name" value="PsdUridine_synth_cat_dom_sf"/>
</dbReference>
<keyword evidence="6" id="KW-1133">Transmembrane helix</keyword>
<dbReference type="EnsemblMetazoa" id="GAUT039406-RA">
    <property type="protein sequence ID" value="GAUT039406-PA"/>
    <property type="gene ID" value="GAUT039406"/>
</dbReference>
<evidence type="ECO:0000256" key="4">
    <source>
        <dbReference type="PROSITE-ProRule" id="PRU00182"/>
    </source>
</evidence>
<evidence type="ECO:0000259" key="7">
    <source>
        <dbReference type="Pfam" id="PF00849"/>
    </source>
</evidence>
<dbReference type="Proteomes" id="UP000078200">
    <property type="component" value="Unassembled WGS sequence"/>
</dbReference>
<comment type="similarity">
    <text evidence="1">Belongs to the pseudouridine synthase RluA family.</text>
</comment>
<dbReference type="InterPro" id="IPR050188">
    <property type="entry name" value="RluA_PseudoU_synthase"/>
</dbReference>
<dbReference type="STRING" id="7395.A0A1A9VJI3"/>
<keyword evidence="6" id="KW-0812">Transmembrane</keyword>
<evidence type="ECO:0000313" key="9">
    <source>
        <dbReference type="Proteomes" id="UP000078200"/>
    </source>
</evidence>
<dbReference type="GO" id="GO:0003723">
    <property type="term" value="F:RNA binding"/>
    <property type="evidence" value="ECO:0007669"/>
    <property type="project" value="UniProtKB-KW"/>
</dbReference>
<keyword evidence="9" id="KW-1185">Reference proteome</keyword>
<dbReference type="PROSITE" id="PS01129">
    <property type="entry name" value="PSI_RLU"/>
    <property type="match status" value="1"/>
</dbReference>
<name>A0A1A9VJI3_GLOAU</name>